<reference evidence="1 2" key="1">
    <citation type="submission" date="2021-06" db="EMBL/GenBank/DDBJ databases">
        <title>Caerostris darwini draft genome.</title>
        <authorList>
            <person name="Kono N."/>
            <person name="Arakawa K."/>
        </authorList>
    </citation>
    <scope>NUCLEOTIDE SEQUENCE [LARGE SCALE GENOMIC DNA]</scope>
</reference>
<proteinExistence type="predicted"/>
<dbReference type="Proteomes" id="UP001054837">
    <property type="component" value="Unassembled WGS sequence"/>
</dbReference>
<comment type="caution">
    <text evidence="1">The sequence shown here is derived from an EMBL/GenBank/DDBJ whole genome shotgun (WGS) entry which is preliminary data.</text>
</comment>
<protein>
    <submittedName>
        <fullName evidence="1">Uncharacterized protein</fullName>
    </submittedName>
</protein>
<gene>
    <name evidence="1" type="ORF">CDAR_503651</name>
</gene>
<sequence length="99" mass="11361">MSTSLSTDFVLKHLVQEFILSIAITLTRQRVVKQILTTSTQQRANLSRYAMVPPIWTDLMGFIKTFVVNRFSEGERLMSVLAFLIKRQSEVGLRERTNG</sequence>
<accession>A0AAV4NR39</accession>
<name>A0AAV4NR39_9ARAC</name>
<evidence type="ECO:0000313" key="2">
    <source>
        <dbReference type="Proteomes" id="UP001054837"/>
    </source>
</evidence>
<keyword evidence="2" id="KW-1185">Reference proteome</keyword>
<dbReference type="AlphaFoldDB" id="A0AAV4NR39"/>
<evidence type="ECO:0000313" key="1">
    <source>
        <dbReference type="EMBL" id="GIX87249.1"/>
    </source>
</evidence>
<dbReference type="EMBL" id="BPLQ01001983">
    <property type="protein sequence ID" value="GIX87249.1"/>
    <property type="molecule type" value="Genomic_DNA"/>
</dbReference>
<organism evidence="1 2">
    <name type="scientific">Caerostris darwini</name>
    <dbReference type="NCBI Taxonomy" id="1538125"/>
    <lineage>
        <taxon>Eukaryota</taxon>
        <taxon>Metazoa</taxon>
        <taxon>Ecdysozoa</taxon>
        <taxon>Arthropoda</taxon>
        <taxon>Chelicerata</taxon>
        <taxon>Arachnida</taxon>
        <taxon>Araneae</taxon>
        <taxon>Araneomorphae</taxon>
        <taxon>Entelegynae</taxon>
        <taxon>Araneoidea</taxon>
        <taxon>Araneidae</taxon>
        <taxon>Caerostris</taxon>
    </lineage>
</organism>